<organism evidence="2 3">
    <name type="scientific">Nepenthes gracilis</name>
    <name type="common">Slender pitcher plant</name>
    <dbReference type="NCBI Taxonomy" id="150966"/>
    <lineage>
        <taxon>Eukaryota</taxon>
        <taxon>Viridiplantae</taxon>
        <taxon>Streptophyta</taxon>
        <taxon>Embryophyta</taxon>
        <taxon>Tracheophyta</taxon>
        <taxon>Spermatophyta</taxon>
        <taxon>Magnoliopsida</taxon>
        <taxon>eudicotyledons</taxon>
        <taxon>Gunneridae</taxon>
        <taxon>Pentapetalae</taxon>
        <taxon>Caryophyllales</taxon>
        <taxon>Nepenthaceae</taxon>
        <taxon>Nepenthes</taxon>
    </lineage>
</organism>
<feature type="coiled-coil region" evidence="1">
    <location>
        <begin position="98"/>
        <end position="146"/>
    </location>
</feature>
<dbReference type="Proteomes" id="UP001279734">
    <property type="component" value="Unassembled WGS sequence"/>
</dbReference>
<comment type="caution">
    <text evidence="2">The sequence shown here is derived from an EMBL/GenBank/DDBJ whole genome shotgun (WGS) entry which is preliminary data.</text>
</comment>
<evidence type="ECO:0000256" key="1">
    <source>
        <dbReference type="SAM" id="Coils"/>
    </source>
</evidence>
<evidence type="ECO:0000313" key="2">
    <source>
        <dbReference type="EMBL" id="GMH17834.1"/>
    </source>
</evidence>
<accession>A0AAD3XV99</accession>
<dbReference type="AlphaFoldDB" id="A0AAD3XV99"/>
<gene>
    <name evidence="2" type="ORF">Nepgr_019675</name>
</gene>
<name>A0AAD3XV99_NEPGR</name>
<evidence type="ECO:0000313" key="3">
    <source>
        <dbReference type="Proteomes" id="UP001279734"/>
    </source>
</evidence>
<proteinExistence type="predicted"/>
<keyword evidence="3" id="KW-1185">Reference proteome</keyword>
<sequence length="171" mass="19491">MATLESSTDEDNVVIEKLKKVKKSSKMIISVLLSISMGPSDDSSLLAEDQYLTLEVQIGRLDSKLQESEVHVALHDDLSLESSPFAKIAWSYVKWEKLMATEERISKLENELFESKAKVTCLENSLKELQQIYALLQDQNLWLEDELRTSVKVDDIKQALNCKYYDGIDLC</sequence>
<reference evidence="2" key="1">
    <citation type="submission" date="2023-05" db="EMBL/GenBank/DDBJ databases">
        <title>Nepenthes gracilis genome sequencing.</title>
        <authorList>
            <person name="Fukushima K."/>
        </authorList>
    </citation>
    <scope>NUCLEOTIDE SEQUENCE</scope>
    <source>
        <strain evidence="2">SING2019-196</strain>
    </source>
</reference>
<dbReference type="EMBL" id="BSYO01000018">
    <property type="protein sequence ID" value="GMH17834.1"/>
    <property type="molecule type" value="Genomic_DNA"/>
</dbReference>
<keyword evidence="1" id="KW-0175">Coiled coil</keyword>
<protein>
    <submittedName>
        <fullName evidence="2">Uncharacterized protein</fullName>
    </submittedName>
</protein>